<sequence>MKPYLVLENGSHDLTTVNYFEGEINSVGYFVNGNYILINAKDFEGELAENIVWKDNAITKKLETLLEDELETLNDWSHAGMQENNLELMLKAQVKYNMQSAKIDGIEAALELVQGGE</sequence>
<dbReference type="AlphaFoldDB" id="W4EUI4"/>
<gene>
    <name evidence="1" type="ORF">C176_12593</name>
</gene>
<evidence type="ECO:0000313" key="2">
    <source>
        <dbReference type="Proteomes" id="UP000019062"/>
    </source>
</evidence>
<dbReference type="EMBL" id="ASQA01000028">
    <property type="protein sequence ID" value="ETT84205.1"/>
    <property type="molecule type" value="Genomic_DNA"/>
</dbReference>
<evidence type="ECO:0000313" key="1">
    <source>
        <dbReference type="EMBL" id="ETT84205.1"/>
    </source>
</evidence>
<dbReference type="RefSeq" id="WP_038185518.1">
    <property type="nucleotide sequence ID" value="NZ_ASQA01000028.1"/>
</dbReference>
<protein>
    <submittedName>
        <fullName evidence="1">Uncharacterized protein</fullName>
    </submittedName>
</protein>
<keyword evidence="2" id="KW-1185">Reference proteome</keyword>
<dbReference type="Proteomes" id="UP000019062">
    <property type="component" value="Unassembled WGS sequence"/>
</dbReference>
<comment type="caution">
    <text evidence="1">The sequence shown here is derived from an EMBL/GenBank/DDBJ whole genome shotgun (WGS) entry which is preliminary data.</text>
</comment>
<accession>W4EUI4</accession>
<reference evidence="1 2" key="1">
    <citation type="journal article" date="2014" name="BMC Genomics">
        <title>Genomic comparison of sporeforming bacilli isolated from milk.</title>
        <authorList>
            <person name="Moreno Switt A.I."/>
            <person name="Andrus A.D."/>
            <person name="Ranieri M.L."/>
            <person name="Orsi R.H."/>
            <person name="Ivy R."/>
            <person name="den Bakker H.C."/>
            <person name="Martin N.H."/>
            <person name="Wiedmann M."/>
            <person name="Boor K.J."/>
        </authorList>
    </citation>
    <scope>NUCLEOTIDE SEQUENCE [LARGE SCALE GENOMIC DNA]</scope>
    <source>
        <strain evidence="1 2">FSL R5-213</strain>
    </source>
</reference>
<organism evidence="1 2">
    <name type="scientific">Viridibacillus arenosi FSL R5-213</name>
    <dbReference type="NCBI Taxonomy" id="1227360"/>
    <lineage>
        <taxon>Bacteria</taxon>
        <taxon>Bacillati</taxon>
        <taxon>Bacillota</taxon>
        <taxon>Bacilli</taxon>
        <taxon>Bacillales</taxon>
        <taxon>Caryophanaceae</taxon>
        <taxon>Viridibacillus</taxon>
    </lineage>
</organism>
<name>W4EUI4_9BACL</name>
<proteinExistence type="predicted"/>